<proteinExistence type="predicted"/>
<sequence length="313" mass="34828">MDTKLERTKPILSPTRSLDEGFESDPDRISTDSELQASTPAFDILQRTDRDGVTHTQIARRNIDYSQPASIICLQGELEAELRATNPSVESSPQKSGDSVAIPRAVQKVERFRRAKTRAPLPPGTINPRSHSVDALRTQRDLVPVNMDMALVERNAGDVLAGKFVRVQVDPSRNYQRHIKPANSMFSLFPPGVTSPHSLRELQLWQQPSHRHQYTTMKPNTKAHPLPVCWTQSIPRQTRRYITPSSLPQVTHSTNKSSGLSQKLREFAASAGLMSSKPRAPLKPVIKTRGNSSAVPEFPKKVTFSAFATVQVV</sequence>
<evidence type="ECO:0000313" key="2">
    <source>
        <dbReference type="EMBL" id="JAV04283.1"/>
    </source>
</evidence>
<protein>
    <submittedName>
        <fullName evidence="2">Uncharacterized protein</fullName>
    </submittedName>
</protein>
<reference evidence="2" key="1">
    <citation type="submission" date="2016-12" db="EMBL/GenBank/DDBJ databases">
        <title>An insight into the sialome and mialome of the sand fly, Nyssomyia neivai.</title>
        <authorList>
            <person name="Sebastian V."/>
            <person name="Goulart T.M."/>
            <person name="Oliveira W."/>
            <person name="Calvo E."/>
            <person name="Oliveira L.F."/>
            <person name="Pinto M.C."/>
            <person name="Rosselino A.M."/>
            <person name="Ribeiro J.M."/>
        </authorList>
    </citation>
    <scope>NUCLEOTIDE SEQUENCE</scope>
</reference>
<organism evidence="2">
    <name type="scientific">Nyssomyia neivai</name>
    <dbReference type="NCBI Taxonomy" id="330878"/>
    <lineage>
        <taxon>Eukaryota</taxon>
        <taxon>Metazoa</taxon>
        <taxon>Ecdysozoa</taxon>
        <taxon>Arthropoda</taxon>
        <taxon>Hexapoda</taxon>
        <taxon>Insecta</taxon>
        <taxon>Pterygota</taxon>
        <taxon>Neoptera</taxon>
        <taxon>Endopterygota</taxon>
        <taxon>Diptera</taxon>
        <taxon>Nematocera</taxon>
        <taxon>Psychodoidea</taxon>
        <taxon>Psychodidae</taxon>
        <taxon>Nyssomyia</taxon>
    </lineage>
</organism>
<evidence type="ECO:0000256" key="1">
    <source>
        <dbReference type="SAM" id="MobiDB-lite"/>
    </source>
</evidence>
<feature type="region of interest" description="Disordered" evidence="1">
    <location>
        <begin position="1"/>
        <end position="34"/>
    </location>
</feature>
<dbReference type="EMBL" id="GFDF01009801">
    <property type="protein sequence ID" value="JAV04283.1"/>
    <property type="molecule type" value="Transcribed_RNA"/>
</dbReference>
<accession>A0A1L8DCU7</accession>
<name>A0A1L8DCU7_9DIPT</name>
<dbReference type="AlphaFoldDB" id="A0A1L8DCU7"/>